<protein>
    <submittedName>
        <fullName evidence="1">Uncharacterized protein</fullName>
    </submittedName>
</protein>
<evidence type="ECO:0000313" key="1">
    <source>
        <dbReference type="EMBL" id="RMQ25103.1"/>
    </source>
</evidence>
<proteinExistence type="predicted"/>
<reference evidence="1 2" key="1">
    <citation type="submission" date="2018-08" db="EMBL/GenBank/DDBJ databases">
        <title>Recombination of ecologically and evolutionarily significant loci maintains genetic cohesion in the Pseudomonas syringae species complex.</title>
        <authorList>
            <person name="Dillon M."/>
            <person name="Thakur S."/>
            <person name="Almeida R.N.D."/>
            <person name="Weir B.S."/>
            <person name="Guttman D.S."/>
        </authorList>
    </citation>
    <scope>NUCLEOTIDE SEQUENCE [LARGE SCALE GENOMIC DNA]</scope>
    <source>
        <strain evidence="1 2">ICMP 19074</strain>
    </source>
</reference>
<name>A0A3M4K7Z8_PSESF</name>
<dbReference type="AlphaFoldDB" id="A0A3M4K7Z8"/>
<sequence length="112" mass="11844">MSQGIFHVKFKANTQDFGEGLVVVKSGAANGGDENYLYQGAIPSVSGEFTSDFEVSQWQAGNTDVFGGSGGFVLKARGVINYENGTFSLQGSPEGKPEFTLEAIGRKVAETI</sequence>
<organism evidence="1 2">
    <name type="scientific">Pseudomonas syringae pv. actinidiae</name>
    <dbReference type="NCBI Taxonomy" id="103796"/>
    <lineage>
        <taxon>Bacteria</taxon>
        <taxon>Pseudomonadati</taxon>
        <taxon>Pseudomonadota</taxon>
        <taxon>Gammaproteobacteria</taxon>
        <taxon>Pseudomonadales</taxon>
        <taxon>Pseudomonadaceae</taxon>
        <taxon>Pseudomonas</taxon>
        <taxon>Pseudomonas syringae</taxon>
    </lineage>
</organism>
<dbReference type="Gene3D" id="2.40.128.380">
    <property type="entry name" value="T3SS negative regulator GrlR"/>
    <property type="match status" value="1"/>
</dbReference>
<dbReference type="Proteomes" id="UP000273140">
    <property type="component" value="Unassembled WGS sequence"/>
</dbReference>
<accession>A0A3M4K7Z8</accession>
<dbReference type="InterPro" id="IPR043019">
    <property type="entry name" value="GrlR_sf"/>
</dbReference>
<comment type="caution">
    <text evidence="1">The sequence shown here is derived from an EMBL/GenBank/DDBJ whole genome shotgun (WGS) entry which is preliminary data.</text>
</comment>
<dbReference type="EMBL" id="RBRB01000390">
    <property type="protein sequence ID" value="RMQ25103.1"/>
    <property type="molecule type" value="Genomic_DNA"/>
</dbReference>
<dbReference type="Pfam" id="PF16518">
    <property type="entry name" value="GrlR"/>
    <property type="match status" value="1"/>
</dbReference>
<gene>
    <name evidence="1" type="ORF">ALQ07_03099</name>
</gene>
<evidence type="ECO:0000313" key="2">
    <source>
        <dbReference type="Proteomes" id="UP000273140"/>
    </source>
</evidence>
<dbReference type="RefSeq" id="WP_003374076.1">
    <property type="nucleotide sequence ID" value="NZ_AP019411.1"/>
</dbReference>
<dbReference type="InterPro" id="IPR032417">
    <property type="entry name" value="GrlR"/>
</dbReference>